<evidence type="ECO:0000256" key="2">
    <source>
        <dbReference type="ARBA" id="ARBA00004687"/>
    </source>
</evidence>
<dbReference type="EMBL" id="PDNA01000107">
    <property type="protein sequence ID" value="PGH13203.1"/>
    <property type="molecule type" value="Genomic_DNA"/>
</dbReference>
<feature type="transmembrane region" description="Helical" evidence="13">
    <location>
        <begin position="632"/>
        <end position="659"/>
    </location>
</feature>
<dbReference type="OrthoDB" id="272139at2759"/>
<feature type="transmembrane region" description="Helical" evidence="13">
    <location>
        <begin position="752"/>
        <end position="774"/>
    </location>
</feature>
<evidence type="ECO:0000256" key="7">
    <source>
        <dbReference type="ARBA" id="ARBA00022692"/>
    </source>
</evidence>
<dbReference type="STRING" id="1447883.A0A2B7XWN7"/>
<comment type="caution">
    <text evidence="15">The sequence shown here is derived from an EMBL/GenBank/DDBJ whole genome shotgun (WGS) entry which is preliminary data.</text>
</comment>
<dbReference type="InterPro" id="IPR017850">
    <property type="entry name" value="Alkaline_phosphatase_core_sf"/>
</dbReference>
<evidence type="ECO:0000313" key="16">
    <source>
        <dbReference type="Proteomes" id="UP000224634"/>
    </source>
</evidence>
<dbReference type="InterPro" id="IPR037674">
    <property type="entry name" value="PIG-G_N"/>
</dbReference>
<keyword evidence="5 13" id="KW-0337">GPI-anchor biosynthesis</keyword>
<dbReference type="PANTHER" id="PTHR23072:SF0">
    <property type="entry name" value="GPI ETHANOLAMINE PHOSPHATE TRANSFERASE 2"/>
    <property type="match status" value="1"/>
</dbReference>
<comment type="similarity">
    <text evidence="3 13">Belongs to the PIGG/PIGN/PIGO family. PIGG subfamily.</text>
</comment>
<feature type="transmembrane region" description="Helical" evidence="13">
    <location>
        <begin position="473"/>
        <end position="491"/>
    </location>
</feature>
<name>A0A2B7XWN7_POLH7</name>
<evidence type="ECO:0000256" key="8">
    <source>
        <dbReference type="ARBA" id="ARBA00022824"/>
    </source>
</evidence>
<evidence type="ECO:0000256" key="10">
    <source>
        <dbReference type="ARBA" id="ARBA00023136"/>
    </source>
</evidence>
<dbReference type="Proteomes" id="UP000224634">
    <property type="component" value="Unassembled WGS sequence"/>
</dbReference>
<evidence type="ECO:0000256" key="6">
    <source>
        <dbReference type="ARBA" id="ARBA00022679"/>
    </source>
</evidence>
<feature type="transmembrane region" description="Helical" evidence="13">
    <location>
        <begin position="810"/>
        <end position="833"/>
    </location>
</feature>
<keyword evidence="9 13" id="KW-1133">Transmembrane helix</keyword>
<comment type="function">
    <text evidence="12 13">Ethanolamine phosphate transferase involved in glycosylphosphatidylinositol-anchor biosynthesis. Transfers ethanolamine phosphate to the GPI second mannose.</text>
</comment>
<dbReference type="GO" id="GO:0005789">
    <property type="term" value="C:endoplasmic reticulum membrane"/>
    <property type="evidence" value="ECO:0007669"/>
    <property type="project" value="UniProtKB-SubCell"/>
</dbReference>
<feature type="transmembrane region" description="Helical" evidence="13">
    <location>
        <begin position="591"/>
        <end position="612"/>
    </location>
</feature>
<evidence type="ECO:0000256" key="13">
    <source>
        <dbReference type="RuleBase" id="RU367106"/>
    </source>
</evidence>
<comment type="subcellular location">
    <subcellularLocation>
        <location evidence="1 13">Endoplasmic reticulum membrane</location>
        <topology evidence="1 13">Multi-pass membrane protein</topology>
    </subcellularLocation>
</comment>
<dbReference type="Pfam" id="PF19316">
    <property type="entry name" value="PIGO_PIGG"/>
    <property type="match status" value="1"/>
</dbReference>
<dbReference type="InterPro" id="IPR039527">
    <property type="entry name" value="PIGG/GPI7"/>
</dbReference>
<evidence type="ECO:0000259" key="14">
    <source>
        <dbReference type="Pfam" id="PF19316"/>
    </source>
</evidence>
<accession>A0A2B7XWN7</accession>
<dbReference type="CDD" id="cd16024">
    <property type="entry name" value="GPI_EPT_2"/>
    <property type="match status" value="1"/>
</dbReference>
<feature type="transmembrane region" description="Helical" evidence="13">
    <location>
        <begin position="442"/>
        <end position="461"/>
    </location>
</feature>
<dbReference type="GO" id="GO:0051267">
    <property type="term" value="F:CP2 mannose-ethanolamine phosphotransferase activity"/>
    <property type="evidence" value="ECO:0007669"/>
    <property type="project" value="TreeGrafter"/>
</dbReference>
<gene>
    <name evidence="15" type="ORF">AJ80_06449</name>
</gene>
<feature type="transmembrane region" description="Helical" evidence="13">
    <location>
        <begin position="845"/>
        <end position="863"/>
    </location>
</feature>
<feature type="domain" description="GPI ethanolamine phosphate transferase 2 C-terminal" evidence="14">
    <location>
        <begin position="434"/>
        <end position="870"/>
    </location>
</feature>
<dbReference type="UniPathway" id="UPA00196"/>
<keyword evidence="10 13" id="KW-0472">Membrane</keyword>
<keyword evidence="16" id="KW-1185">Reference proteome</keyword>
<sequence>MAAFRQKLSLAIANLLLPLALVLFASGFFPYKPILSGLAVFEDGNNVAPATAPFDKVVFMVVDALRSDFVYAQPSGFEFTQELIRSGSAIPFTAHAGAPTVTMPRVKAITTGSVPSFLDVILNIAESDKSSSLVYQDSWLAQLRARPGGRLVMYGDDTWLKLFPDFFDRHDGTTSFFVSDFVEVDNNVTRHVSEELLMDDWSGFIMHYLGLDHIGHKTGPKSLHMVPKQQEMDAIVKEVYNAMIDYEHLNSTLLVLCGDHGMNEAGNHGGASSGETSAALTFISPKLQQIAKNQKSPLPSSDNYQFYNSVDQSDIAPTLAGLLGFPIPLNSLGGFMSHFLPLWQQDSERLALLQNNARQLLNVVKTTFPGHAFDANSDPCDAAQNSDLDKLECQWYSASKLVQSARDDGNLASETESALLGFLKSAQGIMSSTASSYDLSRLYLGSALASIAVVLSFMSSFQTLARSPAAGMFTALIIVSYSAMMFGSSYVEEEQQFWYWVLSGWVIYLYVRSYPHSRSGFPISPILFAVLSRIVRRWNQTGQKFAAEPDITTGFLRLHPNILWVLVLFTYVDVCQRLMRRISRNSPSSMILSVYPALVSFAFIFKIAFTAADSPELLQGSTLLQSLAEAVQGISLVIQARVVFVGIGLALVYSTVTSLRGISHTKTDRKVLFSNLKDILTLFLLTQAKTTNIPLYLLFHQQESLLSSMYLSGLEISITSLILQYASFFALGGSNSISSVDLSNAYNGISSFNVVVVGLLTFVGNWAGPIWWVLATHELFIESDNRRSSNGSSKDRRRLTTITTNRSHHLGLLTLFVSTNILGVMLACTVLRAHLFIWTVFSPKFLYCSAWSVAHHLVVNILWGEGIMWSL</sequence>
<evidence type="ECO:0000256" key="5">
    <source>
        <dbReference type="ARBA" id="ARBA00022502"/>
    </source>
</evidence>
<dbReference type="InterPro" id="IPR045687">
    <property type="entry name" value="PIGG/GPI7_C"/>
</dbReference>
<keyword evidence="6 13" id="KW-0808">Transferase</keyword>
<evidence type="ECO:0000256" key="9">
    <source>
        <dbReference type="ARBA" id="ARBA00022989"/>
    </source>
</evidence>
<evidence type="ECO:0000256" key="3">
    <source>
        <dbReference type="ARBA" id="ARBA00005315"/>
    </source>
</evidence>
<reference evidence="15 16" key="1">
    <citation type="submission" date="2017-10" db="EMBL/GenBank/DDBJ databases">
        <title>Comparative genomics in systemic dimorphic fungi from Ajellomycetaceae.</title>
        <authorList>
            <person name="Munoz J.F."/>
            <person name="Mcewen J.G."/>
            <person name="Clay O.K."/>
            <person name="Cuomo C.A."/>
        </authorList>
    </citation>
    <scope>NUCLEOTIDE SEQUENCE [LARGE SCALE GENOMIC DNA]</scope>
    <source>
        <strain evidence="15 16">UAMH7299</strain>
    </source>
</reference>
<comment type="pathway">
    <text evidence="2 13">Glycolipid biosynthesis; glycosylphosphatidylinositol-anchor biosynthesis.</text>
</comment>
<evidence type="ECO:0000256" key="4">
    <source>
        <dbReference type="ARBA" id="ARBA00020830"/>
    </source>
</evidence>
<protein>
    <recommendedName>
        <fullName evidence="4 13">GPI ethanolamine phosphate transferase 2</fullName>
    </recommendedName>
</protein>
<evidence type="ECO:0000256" key="12">
    <source>
        <dbReference type="ARBA" id="ARBA00056729"/>
    </source>
</evidence>
<dbReference type="InterPro" id="IPR002591">
    <property type="entry name" value="Phosphodiest/P_Trfase"/>
</dbReference>
<dbReference type="Pfam" id="PF01663">
    <property type="entry name" value="Phosphodiest"/>
    <property type="match status" value="1"/>
</dbReference>
<dbReference type="FunFam" id="3.40.720.10:FF:000045">
    <property type="entry name" value="GPI ethanolamine phosphate transferase 2"/>
    <property type="match status" value="1"/>
</dbReference>
<feature type="transmembrane region" description="Helical" evidence="13">
    <location>
        <begin position="679"/>
        <end position="699"/>
    </location>
</feature>
<dbReference type="GO" id="GO:0006506">
    <property type="term" value="P:GPI anchor biosynthetic process"/>
    <property type="evidence" value="ECO:0007669"/>
    <property type="project" value="UniProtKB-UniPathway"/>
</dbReference>
<keyword evidence="11" id="KW-0325">Glycoprotein</keyword>
<dbReference type="Gene3D" id="3.40.720.10">
    <property type="entry name" value="Alkaline Phosphatase, subunit A"/>
    <property type="match status" value="2"/>
</dbReference>
<feature type="transmembrane region" description="Helical" evidence="13">
    <location>
        <begin position="497"/>
        <end position="514"/>
    </location>
</feature>
<evidence type="ECO:0000313" key="15">
    <source>
        <dbReference type="EMBL" id="PGH13203.1"/>
    </source>
</evidence>
<organism evidence="15 16">
    <name type="scientific">Polytolypa hystricis (strain UAMH7299)</name>
    <dbReference type="NCBI Taxonomy" id="1447883"/>
    <lineage>
        <taxon>Eukaryota</taxon>
        <taxon>Fungi</taxon>
        <taxon>Dikarya</taxon>
        <taxon>Ascomycota</taxon>
        <taxon>Pezizomycotina</taxon>
        <taxon>Eurotiomycetes</taxon>
        <taxon>Eurotiomycetidae</taxon>
        <taxon>Onygenales</taxon>
        <taxon>Onygenales incertae sedis</taxon>
        <taxon>Polytolypa</taxon>
    </lineage>
</organism>
<evidence type="ECO:0000256" key="1">
    <source>
        <dbReference type="ARBA" id="ARBA00004477"/>
    </source>
</evidence>
<keyword evidence="7 13" id="KW-0812">Transmembrane</keyword>
<keyword evidence="8 13" id="KW-0256">Endoplasmic reticulum</keyword>
<dbReference type="AlphaFoldDB" id="A0A2B7XWN7"/>
<feature type="transmembrane region" description="Helical" evidence="13">
    <location>
        <begin position="711"/>
        <end position="731"/>
    </location>
</feature>
<dbReference type="SUPFAM" id="SSF53649">
    <property type="entry name" value="Alkaline phosphatase-like"/>
    <property type="match status" value="1"/>
</dbReference>
<evidence type="ECO:0000256" key="11">
    <source>
        <dbReference type="ARBA" id="ARBA00023180"/>
    </source>
</evidence>
<dbReference type="PANTHER" id="PTHR23072">
    <property type="entry name" value="PHOSPHATIDYLINOSITOL GLYCAN-RELATED"/>
    <property type="match status" value="1"/>
</dbReference>
<proteinExistence type="inferred from homology"/>